<feature type="transmembrane region" description="Helical" evidence="8">
    <location>
        <begin position="47"/>
        <end position="66"/>
    </location>
</feature>
<gene>
    <name evidence="10" type="primary">ORF181207</name>
</gene>
<keyword evidence="9" id="KW-0732">Signal</keyword>
<dbReference type="AlphaFoldDB" id="A0A0B7BE42"/>
<dbReference type="GO" id="GO:0072546">
    <property type="term" value="C:EMC complex"/>
    <property type="evidence" value="ECO:0007669"/>
    <property type="project" value="UniProtKB-UniRule"/>
</dbReference>
<dbReference type="PANTHER" id="PTHR21181">
    <property type="match status" value="1"/>
</dbReference>
<evidence type="ECO:0000256" key="9">
    <source>
        <dbReference type="SAM" id="SignalP"/>
    </source>
</evidence>
<feature type="signal peptide" evidence="9">
    <location>
        <begin position="1"/>
        <end position="22"/>
    </location>
</feature>
<evidence type="ECO:0000256" key="3">
    <source>
        <dbReference type="ARBA" id="ARBA00011276"/>
    </source>
</evidence>
<dbReference type="EMBL" id="HACG01044292">
    <property type="protein sequence ID" value="CEK91157.1"/>
    <property type="molecule type" value="Transcribed_RNA"/>
</dbReference>
<dbReference type="GO" id="GO:0000139">
    <property type="term" value="C:Golgi membrane"/>
    <property type="evidence" value="ECO:0007669"/>
    <property type="project" value="UniProtKB-SubCell"/>
</dbReference>
<evidence type="ECO:0000256" key="1">
    <source>
        <dbReference type="ARBA" id="ARBA00004477"/>
    </source>
</evidence>
<organism evidence="10">
    <name type="scientific">Arion vulgaris</name>
    <dbReference type="NCBI Taxonomy" id="1028688"/>
    <lineage>
        <taxon>Eukaryota</taxon>
        <taxon>Metazoa</taxon>
        <taxon>Spiralia</taxon>
        <taxon>Lophotrochozoa</taxon>
        <taxon>Mollusca</taxon>
        <taxon>Gastropoda</taxon>
        <taxon>Heterobranchia</taxon>
        <taxon>Euthyneura</taxon>
        <taxon>Panpulmonata</taxon>
        <taxon>Eupulmonata</taxon>
        <taxon>Stylommatophora</taxon>
        <taxon>Helicina</taxon>
        <taxon>Arionoidea</taxon>
        <taxon>Arionidae</taxon>
        <taxon>Arion</taxon>
    </lineage>
</organism>
<feature type="chain" id="PRO_5002111849" description="Membrane magnesium transporter" evidence="9">
    <location>
        <begin position="23"/>
        <end position="108"/>
    </location>
</feature>
<protein>
    <recommendedName>
        <fullName evidence="8">Membrane magnesium transporter</fullName>
    </recommendedName>
</protein>
<accession>A0A0B7BE42</accession>
<reference evidence="10" key="1">
    <citation type="submission" date="2014-12" db="EMBL/GenBank/DDBJ databases">
        <title>Insight into the proteome of Arion vulgaris.</title>
        <authorList>
            <person name="Aradska J."/>
            <person name="Bulat T."/>
            <person name="Smidak R."/>
            <person name="Sarate P."/>
            <person name="Gangsoo J."/>
            <person name="Sialana F."/>
            <person name="Bilban M."/>
            <person name="Lubec G."/>
        </authorList>
    </citation>
    <scope>NUCLEOTIDE SEQUENCE</scope>
    <source>
        <tissue evidence="10">Skin</tissue>
    </source>
</reference>
<comment type="function">
    <text evidence="8">Part of the endoplasmic reticulum membrane protein complex (EMC) that enables the energy-independent insertion into endoplasmic reticulum membranes of newly synthesized membrane proteins. May be involved in Mg(2+) transport.</text>
</comment>
<dbReference type="GO" id="GO:0031901">
    <property type="term" value="C:early endosome membrane"/>
    <property type="evidence" value="ECO:0007669"/>
    <property type="project" value="UniProtKB-SubCell"/>
</dbReference>
<comment type="subunit">
    <text evidence="3">Component of the ER membrane protein complex (EMC).</text>
</comment>
<keyword evidence="8" id="KW-0967">Endosome</keyword>
<keyword evidence="8" id="KW-0333">Golgi apparatus</keyword>
<keyword evidence="6 8" id="KW-1133">Transmembrane helix</keyword>
<evidence type="ECO:0000256" key="4">
    <source>
        <dbReference type="ARBA" id="ARBA00022692"/>
    </source>
</evidence>
<keyword evidence="8" id="KW-0813">Transport</keyword>
<keyword evidence="5 8" id="KW-0256">Endoplasmic reticulum</keyword>
<feature type="non-terminal residue" evidence="10">
    <location>
        <position position="1"/>
    </location>
</feature>
<dbReference type="Pfam" id="PF10270">
    <property type="entry name" value="MMgT"/>
    <property type="match status" value="1"/>
</dbReference>
<dbReference type="PANTHER" id="PTHR21181:SF7">
    <property type="entry name" value="ER MEMBRANE PROTEIN COMPLEX SUBUNIT 5"/>
    <property type="match status" value="1"/>
</dbReference>
<keyword evidence="4 8" id="KW-0812">Transmembrane</keyword>
<comment type="caution">
    <text evidence="8">Lacks conserved residue(s) required for the propagation of feature annotation.</text>
</comment>
<keyword evidence="8" id="KW-0460">Magnesium</keyword>
<evidence type="ECO:0000256" key="7">
    <source>
        <dbReference type="ARBA" id="ARBA00023136"/>
    </source>
</evidence>
<evidence type="ECO:0000256" key="8">
    <source>
        <dbReference type="RuleBase" id="RU367002"/>
    </source>
</evidence>
<sequence>IINKMVVHKLCVIFGLVALTHAAFSAAQHRTYLRLTEQEFTMLPHDIFLQCILGLLLTCYGVVNVAGNFREIKASAEQDNKTWEMLTNRQGFNIFHHRGKALFQRINA</sequence>
<comment type="similarity">
    <text evidence="2 8">Belongs to the membrane magnesium transporter (TC 1.A.67) family.</text>
</comment>
<evidence type="ECO:0000256" key="6">
    <source>
        <dbReference type="ARBA" id="ARBA00022989"/>
    </source>
</evidence>
<dbReference type="GO" id="GO:0022890">
    <property type="term" value="F:inorganic cation transmembrane transporter activity"/>
    <property type="evidence" value="ECO:0007669"/>
    <property type="project" value="TreeGrafter"/>
</dbReference>
<comment type="subcellular location">
    <subcellularLocation>
        <location evidence="1">Endoplasmic reticulum membrane</location>
        <topology evidence="1">Multi-pass membrane protein</topology>
    </subcellularLocation>
    <subcellularLocation>
        <location evidence="8">Golgi apparatus membrane</location>
        <topology evidence="8">Multi-pass membrane protein</topology>
    </subcellularLocation>
    <subcellularLocation>
        <location evidence="8">Early endosome membrane</location>
        <topology evidence="8">Multi-pass membrane protein</topology>
    </subcellularLocation>
</comment>
<dbReference type="InterPro" id="IPR018937">
    <property type="entry name" value="MMgT"/>
</dbReference>
<keyword evidence="7 8" id="KW-0472">Membrane</keyword>
<dbReference type="GO" id="GO:0005886">
    <property type="term" value="C:plasma membrane"/>
    <property type="evidence" value="ECO:0007669"/>
    <property type="project" value="TreeGrafter"/>
</dbReference>
<proteinExistence type="inferred from homology"/>
<evidence type="ECO:0000256" key="5">
    <source>
        <dbReference type="ARBA" id="ARBA00022824"/>
    </source>
</evidence>
<evidence type="ECO:0000256" key="2">
    <source>
        <dbReference type="ARBA" id="ARBA00006109"/>
    </source>
</evidence>
<name>A0A0B7BE42_9EUPU</name>
<evidence type="ECO:0000313" key="10">
    <source>
        <dbReference type="EMBL" id="CEK91157.1"/>
    </source>
</evidence>